<feature type="compositionally biased region" description="Basic and acidic residues" evidence="5">
    <location>
        <begin position="301"/>
        <end position="317"/>
    </location>
</feature>
<dbReference type="CDD" id="cd14014">
    <property type="entry name" value="STKc_PknB_like"/>
    <property type="match status" value="1"/>
</dbReference>
<dbReference type="InterPro" id="IPR008271">
    <property type="entry name" value="Ser/Thr_kinase_AS"/>
</dbReference>
<keyword evidence="6" id="KW-0812">Transmembrane</keyword>
<dbReference type="InterPro" id="IPR000719">
    <property type="entry name" value="Prot_kinase_dom"/>
</dbReference>
<keyword evidence="3 8" id="KW-0418">Kinase</keyword>
<reference evidence="8 9" key="1">
    <citation type="submission" date="2023-08" db="EMBL/GenBank/DDBJ databases">
        <authorList>
            <person name="Folkvardsen B D."/>
            <person name="Norman A."/>
        </authorList>
    </citation>
    <scope>NUCLEOTIDE SEQUENCE [LARGE SCALE GENOMIC DNA]</scope>
    <source>
        <strain evidence="8 9">Mu0050</strain>
    </source>
</reference>
<dbReference type="Gene3D" id="3.30.200.20">
    <property type="entry name" value="Phosphorylase Kinase, domain 1"/>
    <property type="match status" value="1"/>
</dbReference>
<dbReference type="RefSeq" id="WP_316516336.1">
    <property type="nucleotide sequence ID" value="NZ_OY726395.1"/>
</dbReference>
<evidence type="ECO:0000256" key="6">
    <source>
        <dbReference type="SAM" id="Phobius"/>
    </source>
</evidence>
<keyword evidence="1" id="KW-0808">Transferase</keyword>
<evidence type="ECO:0000256" key="1">
    <source>
        <dbReference type="ARBA" id="ARBA00022679"/>
    </source>
</evidence>
<dbReference type="SUPFAM" id="SSF56112">
    <property type="entry name" value="Protein kinase-like (PK-like)"/>
    <property type="match status" value="1"/>
</dbReference>
<gene>
    <name evidence="8" type="ORF">MU0050_001964</name>
</gene>
<feature type="domain" description="Protein kinase" evidence="7">
    <location>
        <begin position="19"/>
        <end position="277"/>
    </location>
</feature>
<keyword evidence="6" id="KW-1133">Transmembrane helix</keyword>
<dbReference type="PANTHER" id="PTHR43289:SF34">
    <property type="entry name" value="SERINE_THREONINE-PROTEIN KINASE YBDM-RELATED"/>
    <property type="match status" value="1"/>
</dbReference>
<organism evidence="8 9">
    <name type="scientific">[Mycobacterium] wendilense</name>
    <dbReference type="NCBI Taxonomy" id="3064284"/>
    <lineage>
        <taxon>Bacteria</taxon>
        <taxon>Bacillati</taxon>
        <taxon>Actinomycetota</taxon>
        <taxon>Actinomycetes</taxon>
        <taxon>Mycobacteriales</taxon>
        <taxon>Mycobacteriaceae</taxon>
        <taxon>Mycolicibacter</taxon>
    </lineage>
</organism>
<dbReference type="InterPro" id="IPR011009">
    <property type="entry name" value="Kinase-like_dom_sf"/>
</dbReference>
<evidence type="ECO:0000256" key="2">
    <source>
        <dbReference type="ARBA" id="ARBA00022741"/>
    </source>
</evidence>
<evidence type="ECO:0000256" key="3">
    <source>
        <dbReference type="ARBA" id="ARBA00022777"/>
    </source>
</evidence>
<keyword evidence="4" id="KW-0067">ATP-binding</keyword>
<evidence type="ECO:0000256" key="5">
    <source>
        <dbReference type="SAM" id="MobiDB-lite"/>
    </source>
</evidence>
<proteinExistence type="predicted"/>
<dbReference type="GO" id="GO:0016301">
    <property type="term" value="F:kinase activity"/>
    <property type="evidence" value="ECO:0007669"/>
    <property type="project" value="UniProtKB-KW"/>
</dbReference>
<evidence type="ECO:0000256" key="4">
    <source>
        <dbReference type="ARBA" id="ARBA00022840"/>
    </source>
</evidence>
<dbReference type="Gene3D" id="1.10.510.10">
    <property type="entry name" value="Transferase(Phosphotransferase) domain 1"/>
    <property type="match status" value="1"/>
</dbReference>
<accession>A0ABN9P4G5</accession>
<evidence type="ECO:0000313" key="8">
    <source>
        <dbReference type="EMBL" id="CAJ1582216.1"/>
    </source>
</evidence>
<dbReference type="PROSITE" id="PS50011">
    <property type="entry name" value="PROTEIN_KINASE_DOM"/>
    <property type="match status" value="1"/>
</dbReference>
<evidence type="ECO:0000313" key="9">
    <source>
        <dbReference type="Proteomes" id="UP001190466"/>
    </source>
</evidence>
<sequence length="409" mass="43838">MTPTAPGDPLEGELLDGRYLVETKIATGGMSTVYRGLDTRLDRPVACKVMDARYAGDQQFLTRFQLEARAVARLKHPGLVAVYDQGTDGRHPFLVMELVDGGTLRELLRERGPMPPHAVTAVLRPVLGGLAVAHRAGLVHRDVKPENVLISDDGEVKLVDFGLVRAVAEAGITSTSVILGTAAYLSPEQVASGTSDPRSDVYSVGVLTYELLTGTTPFTGDTALALAYQRMDNDVPAPSGQIGGVPPQFDELVLRATARDADARYPDAAAMAEHLDAIAAELNLPDFRVPAPQNSAQHASAELHHSRIHEHTTERRPKPAATPILPVRHPTRALTRGPDDWDDDPEVGHDAEFAPVGQFAGIDLHEFAWARQRARRAGVIWMAIVLVLTGAVAAAAWSLGSNLTALLGS</sequence>
<dbReference type="SMART" id="SM00220">
    <property type="entry name" value="S_TKc"/>
    <property type="match status" value="1"/>
</dbReference>
<feature type="region of interest" description="Disordered" evidence="5">
    <location>
        <begin position="293"/>
        <end position="324"/>
    </location>
</feature>
<dbReference type="EMBL" id="OY726395">
    <property type="protein sequence ID" value="CAJ1582216.1"/>
    <property type="molecule type" value="Genomic_DNA"/>
</dbReference>
<keyword evidence="6" id="KW-0472">Membrane</keyword>
<keyword evidence="2" id="KW-0547">Nucleotide-binding</keyword>
<dbReference type="Proteomes" id="UP001190466">
    <property type="component" value="Chromosome"/>
</dbReference>
<keyword evidence="9" id="KW-1185">Reference proteome</keyword>
<dbReference type="PANTHER" id="PTHR43289">
    <property type="entry name" value="MITOGEN-ACTIVATED PROTEIN KINASE KINASE KINASE 20-RELATED"/>
    <property type="match status" value="1"/>
</dbReference>
<dbReference type="PROSITE" id="PS00108">
    <property type="entry name" value="PROTEIN_KINASE_ST"/>
    <property type="match status" value="1"/>
</dbReference>
<name>A0ABN9P4G5_9MYCO</name>
<protein>
    <submittedName>
        <fullName evidence="8">Protein kinase</fullName>
    </submittedName>
</protein>
<dbReference type="Pfam" id="PF00069">
    <property type="entry name" value="Pkinase"/>
    <property type="match status" value="1"/>
</dbReference>
<evidence type="ECO:0000259" key="7">
    <source>
        <dbReference type="PROSITE" id="PS50011"/>
    </source>
</evidence>
<feature type="transmembrane region" description="Helical" evidence="6">
    <location>
        <begin position="379"/>
        <end position="399"/>
    </location>
</feature>